<protein>
    <submittedName>
        <fullName evidence="11">Fucolectin-1-like</fullName>
    </submittedName>
</protein>
<keyword evidence="6" id="KW-0106">Calcium</keyword>
<evidence type="ECO:0000256" key="8">
    <source>
        <dbReference type="SAM" id="SignalP"/>
    </source>
</evidence>
<reference evidence="10" key="1">
    <citation type="journal article" date="2020" name="Nat. Ecol. Evol.">
        <title>Deeply conserved synteny resolves early events in vertebrate evolution.</title>
        <authorList>
            <person name="Simakov O."/>
            <person name="Marletaz F."/>
            <person name="Yue J.X."/>
            <person name="O'Connell B."/>
            <person name="Jenkins J."/>
            <person name="Brandt A."/>
            <person name="Calef R."/>
            <person name="Tung C.H."/>
            <person name="Huang T.K."/>
            <person name="Schmutz J."/>
            <person name="Satoh N."/>
            <person name="Yu J.K."/>
            <person name="Putnam N.H."/>
            <person name="Green R.E."/>
            <person name="Rokhsar D.S."/>
        </authorList>
    </citation>
    <scope>NUCLEOTIDE SEQUENCE [LARGE SCALE GENOMIC DNA]</scope>
    <source>
        <strain evidence="10">S238N-H82</strain>
    </source>
</reference>
<reference evidence="11" key="2">
    <citation type="submission" date="2025-08" db="UniProtKB">
        <authorList>
            <consortium name="RefSeq"/>
        </authorList>
    </citation>
    <scope>IDENTIFICATION</scope>
    <source>
        <strain evidence="11">S238N-H82</strain>
        <tissue evidence="11">Testes</tissue>
    </source>
</reference>
<keyword evidence="8" id="KW-0732">Signal</keyword>
<comment type="similarity">
    <text evidence="2">Belongs to the fucolectin family.</text>
</comment>
<dbReference type="SMART" id="SM00607">
    <property type="entry name" value="FTP"/>
    <property type="match status" value="1"/>
</dbReference>
<proteinExistence type="inferred from homology"/>
<keyword evidence="10" id="KW-1185">Reference proteome</keyword>
<evidence type="ECO:0000256" key="5">
    <source>
        <dbReference type="ARBA" id="ARBA00022734"/>
    </source>
</evidence>
<comment type="subunit">
    <text evidence="3">Homotrimer.</text>
</comment>
<dbReference type="GO" id="GO:0046872">
    <property type="term" value="F:metal ion binding"/>
    <property type="evidence" value="ECO:0007669"/>
    <property type="project" value="UniProtKB-KW"/>
</dbReference>
<dbReference type="KEGG" id="bfo:118427932"/>
<keyword evidence="7" id="KW-1015">Disulfide bond</keyword>
<evidence type="ECO:0000256" key="6">
    <source>
        <dbReference type="ARBA" id="ARBA00022837"/>
    </source>
</evidence>
<feature type="signal peptide" evidence="8">
    <location>
        <begin position="1"/>
        <end position="20"/>
    </location>
</feature>
<dbReference type="PANTHER" id="PTHR45713">
    <property type="entry name" value="FTP DOMAIN-CONTAINING PROTEIN"/>
    <property type="match status" value="1"/>
</dbReference>
<dbReference type="Proteomes" id="UP000001554">
    <property type="component" value="Chromosome 12"/>
</dbReference>
<dbReference type="Gene3D" id="2.60.120.260">
    <property type="entry name" value="Galactose-binding domain-like"/>
    <property type="match status" value="1"/>
</dbReference>
<dbReference type="AlphaFoldDB" id="A0A9J7M2Z0"/>
<dbReference type="RefSeq" id="XP_035693791.1">
    <property type="nucleotide sequence ID" value="XM_035837898.1"/>
</dbReference>
<evidence type="ECO:0000313" key="11">
    <source>
        <dbReference type="RefSeq" id="XP_035693791.1"/>
    </source>
</evidence>
<evidence type="ECO:0000256" key="1">
    <source>
        <dbReference type="ARBA" id="ARBA00002219"/>
    </source>
</evidence>
<feature type="chain" id="PRO_5039886300" evidence="8">
    <location>
        <begin position="21"/>
        <end position="271"/>
    </location>
</feature>
<accession>A0A9J7M2Z0</accession>
<evidence type="ECO:0000256" key="7">
    <source>
        <dbReference type="ARBA" id="ARBA00023157"/>
    </source>
</evidence>
<keyword evidence="5" id="KW-0430">Lectin</keyword>
<evidence type="ECO:0000256" key="4">
    <source>
        <dbReference type="ARBA" id="ARBA00022723"/>
    </source>
</evidence>
<dbReference type="OrthoDB" id="547680at2759"/>
<evidence type="ECO:0000259" key="9">
    <source>
        <dbReference type="SMART" id="SM00607"/>
    </source>
</evidence>
<dbReference type="SUPFAM" id="SSF49785">
    <property type="entry name" value="Galactose-binding domain-like"/>
    <property type="match status" value="1"/>
</dbReference>
<name>A0A9J7M2Z0_BRAFL</name>
<dbReference type="PANTHER" id="PTHR45713:SF6">
    <property type="entry name" value="F5_8 TYPE C DOMAIN-CONTAINING PROTEIN"/>
    <property type="match status" value="1"/>
</dbReference>
<dbReference type="InterPro" id="IPR008979">
    <property type="entry name" value="Galactose-bd-like_sf"/>
</dbReference>
<organism evidence="10 11">
    <name type="scientific">Branchiostoma floridae</name>
    <name type="common">Florida lancelet</name>
    <name type="synonym">Amphioxus</name>
    <dbReference type="NCBI Taxonomy" id="7739"/>
    <lineage>
        <taxon>Eukaryota</taxon>
        <taxon>Metazoa</taxon>
        <taxon>Chordata</taxon>
        <taxon>Cephalochordata</taxon>
        <taxon>Leptocardii</taxon>
        <taxon>Amphioxiformes</taxon>
        <taxon>Branchiostomatidae</taxon>
        <taxon>Branchiostoma</taxon>
    </lineage>
</organism>
<dbReference type="GO" id="GO:0042806">
    <property type="term" value="F:fucose binding"/>
    <property type="evidence" value="ECO:0007669"/>
    <property type="project" value="UniProtKB-ARBA"/>
</dbReference>
<dbReference type="GeneID" id="118427932"/>
<feature type="domain" description="Fucolectin tachylectin-4 pentraxin-1" evidence="9">
    <location>
        <begin position="20"/>
        <end position="163"/>
    </location>
</feature>
<evidence type="ECO:0000256" key="3">
    <source>
        <dbReference type="ARBA" id="ARBA00011233"/>
    </source>
</evidence>
<dbReference type="GO" id="GO:0001868">
    <property type="term" value="P:regulation of complement activation, lectin pathway"/>
    <property type="evidence" value="ECO:0007669"/>
    <property type="project" value="UniProtKB-ARBA"/>
</dbReference>
<dbReference type="InterPro" id="IPR006585">
    <property type="entry name" value="FTP1"/>
</dbReference>
<evidence type="ECO:0000313" key="10">
    <source>
        <dbReference type="Proteomes" id="UP000001554"/>
    </source>
</evidence>
<comment type="function">
    <text evidence="1">Acts as a defensive agent. Recognizes blood group fucosylated oligosaccharides including A, B, H and Lewis B-type antigens. Does not recognize Lewis A antigen and has low affinity for monovalent haptens.</text>
</comment>
<evidence type="ECO:0000256" key="2">
    <source>
        <dbReference type="ARBA" id="ARBA00010147"/>
    </source>
</evidence>
<dbReference type="InterPro" id="IPR051941">
    <property type="entry name" value="BG_Antigen-Binding_Lectin"/>
</dbReference>
<dbReference type="Pfam" id="PF22633">
    <property type="entry name" value="F5_F8_type_C_2"/>
    <property type="match status" value="1"/>
</dbReference>
<gene>
    <name evidence="11" type="primary">LOC118427932</name>
</gene>
<sequence length="271" mass="29719">MWKILLFIAAVFAWPGSAQGQNIALNKPANQTSTARNAPAGLAVDGNLNTDFSAGSCSLTSTEDNPSWWVDLGQTHIIDRVDIYNRQDNYWDRINHFNIHIGDSPVVSENHKCGMDWQFQPNQPSISVSCYGMRGRYVGVRLPGPRRTLTLCEVQMSGGLQIQYLHLFQTSMTVRPLFAYTAPVLMVWGPTPVPAIRAGQGTTVIKTSMSALPPHVFTESVLMVRRPTPVAVRTPGQDPTVIRMLTTATQTPVTMALSAKTRGITTTAVSH</sequence>
<keyword evidence="4" id="KW-0479">Metal-binding</keyword>
<dbReference type="GO" id="GO:0010185">
    <property type="term" value="P:regulation of cellular defense response"/>
    <property type="evidence" value="ECO:0007669"/>
    <property type="project" value="UniProtKB-ARBA"/>
</dbReference>